<organism evidence="1 2">
    <name type="scientific">Anas platyrhynchos</name>
    <name type="common">Mallard</name>
    <name type="synonym">Anas boschas</name>
    <dbReference type="NCBI Taxonomy" id="8839"/>
    <lineage>
        <taxon>Eukaryota</taxon>
        <taxon>Metazoa</taxon>
        <taxon>Chordata</taxon>
        <taxon>Craniata</taxon>
        <taxon>Vertebrata</taxon>
        <taxon>Euteleostomi</taxon>
        <taxon>Archelosauria</taxon>
        <taxon>Archosauria</taxon>
        <taxon>Dinosauria</taxon>
        <taxon>Saurischia</taxon>
        <taxon>Theropoda</taxon>
        <taxon>Coelurosauria</taxon>
        <taxon>Aves</taxon>
        <taxon>Neognathae</taxon>
        <taxon>Galloanserae</taxon>
        <taxon>Anseriformes</taxon>
        <taxon>Anatidae</taxon>
        <taxon>Anatinae</taxon>
        <taxon>Anas</taxon>
    </lineage>
</organism>
<dbReference type="EMBL" id="KB742643">
    <property type="protein sequence ID" value="EOB06058.1"/>
    <property type="molecule type" value="Genomic_DNA"/>
</dbReference>
<protein>
    <submittedName>
        <fullName evidence="1">Uncharacterized protein</fullName>
    </submittedName>
</protein>
<reference evidence="2" key="1">
    <citation type="journal article" date="2013" name="Nat. Genet.">
        <title>The duck genome and transcriptome provide insight into an avian influenza virus reservoir species.</title>
        <authorList>
            <person name="Huang Y."/>
            <person name="Li Y."/>
            <person name="Burt D.W."/>
            <person name="Chen H."/>
            <person name="Zhang Y."/>
            <person name="Qian W."/>
            <person name="Kim H."/>
            <person name="Gan S."/>
            <person name="Zhao Y."/>
            <person name="Li J."/>
            <person name="Yi K."/>
            <person name="Feng H."/>
            <person name="Zhu P."/>
            <person name="Li B."/>
            <person name="Liu Q."/>
            <person name="Fairley S."/>
            <person name="Magor K.E."/>
            <person name="Du Z."/>
            <person name="Hu X."/>
            <person name="Goodman L."/>
            <person name="Tafer H."/>
            <person name="Vignal A."/>
            <person name="Lee T."/>
            <person name="Kim K.W."/>
            <person name="Sheng Z."/>
            <person name="An Y."/>
            <person name="Searle S."/>
            <person name="Herrero J."/>
            <person name="Groenen M.A."/>
            <person name="Crooijmans R.P."/>
            <person name="Faraut T."/>
            <person name="Cai Q."/>
            <person name="Webster R.G."/>
            <person name="Aldridge J.R."/>
            <person name="Warren W.C."/>
            <person name="Bartschat S."/>
            <person name="Kehr S."/>
            <person name="Marz M."/>
            <person name="Stadler P.F."/>
            <person name="Smith J."/>
            <person name="Kraus R.H."/>
            <person name="Zhao Y."/>
            <person name="Ren L."/>
            <person name="Fei J."/>
            <person name="Morisson M."/>
            <person name="Kaiser P."/>
            <person name="Griffin D.K."/>
            <person name="Rao M."/>
            <person name="Pitel F."/>
            <person name="Wang J."/>
            <person name="Li N."/>
        </authorList>
    </citation>
    <scope>NUCLEOTIDE SEQUENCE [LARGE SCALE GENOMIC DNA]</scope>
</reference>
<sequence>MVLWTGSCLTALLNKWFNDILKPGEQPGILRQKTKELGWFVQVHKGPGVIEVQPAILCVMPSGSLSNASESAPTPAAGSVWAAEVIVAIAREPGSSSSKSAFQEPFATAAFPCQEPNPFSPEWQKQPFPLLLKFPSGQSKTFSGKGCDLKAFVLLLKAVVN</sequence>
<gene>
    <name evidence="1" type="ORF">Anapl_13308</name>
</gene>
<accession>R0M031</accession>
<dbReference type="Proteomes" id="UP000296049">
    <property type="component" value="Unassembled WGS sequence"/>
</dbReference>
<proteinExistence type="predicted"/>
<keyword evidence="2" id="KW-1185">Reference proteome</keyword>
<dbReference type="AlphaFoldDB" id="R0M031"/>
<name>R0M031_ANAPL</name>
<evidence type="ECO:0000313" key="2">
    <source>
        <dbReference type="Proteomes" id="UP000296049"/>
    </source>
</evidence>
<evidence type="ECO:0000313" key="1">
    <source>
        <dbReference type="EMBL" id="EOB06058.1"/>
    </source>
</evidence>